<reference evidence="1 2" key="1">
    <citation type="submission" date="2020-10" db="EMBL/GenBank/DDBJ databases">
        <title>Ca. Dormibacterota MAGs.</title>
        <authorList>
            <person name="Montgomery K."/>
        </authorList>
    </citation>
    <scope>NUCLEOTIDE SEQUENCE [LARGE SCALE GENOMIC DNA]</scope>
    <source>
        <strain evidence="1">SC8811_S16_3</strain>
    </source>
</reference>
<dbReference type="AlphaFoldDB" id="A0A934KB34"/>
<proteinExistence type="predicted"/>
<dbReference type="RefSeq" id="WP_338178910.1">
    <property type="nucleotide sequence ID" value="NZ_JAEKNQ010000033.1"/>
</dbReference>
<comment type="caution">
    <text evidence="1">The sequence shown here is derived from an EMBL/GenBank/DDBJ whole genome shotgun (WGS) entry which is preliminary data.</text>
</comment>
<dbReference type="EMBL" id="JAEKNQ010000033">
    <property type="protein sequence ID" value="MBJ7603234.1"/>
    <property type="molecule type" value="Genomic_DNA"/>
</dbReference>
<gene>
    <name evidence="1" type="ORF">JF888_08625</name>
</gene>
<protein>
    <submittedName>
        <fullName evidence="1">Uncharacterized protein</fullName>
    </submittedName>
</protein>
<name>A0A934KB34_9BACT</name>
<dbReference type="Proteomes" id="UP000620075">
    <property type="component" value="Unassembled WGS sequence"/>
</dbReference>
<evidence type="ECO:0000313" key="2">
    <source>
        <dbReference type="Proteomes" id="UP000620075"/>
    </source>
</evidence>
<organism evidence="1 2">
    <name type="scientific">Candidatus Dormiibacter inghamiae</name>
    <dbReference type="NCBI Taxonomy" id="3127013"/>
    <lineage>
        <taxon>Bacteria</taxon>
        <taxon>Bacillati</taxon>
        <taxon>Candidatus Dormiibacterota</taxon>
        <taxon>Candidatus Dormibacteria</taxon>
        <taxon>Candidatus Dormibacterales</taxon>
        <taxon>Candidatus Dormibacteraceae</taxon>
        <taxon>Candidatus Dormiibacter</taxon>
    </lineage>
</organism>
<evidence type="ECO:0000313" key="1">
    <source>
        <dbReference type="EMBL" id="MBJ7603234.1"/>
    </source>
</evidence>
<accession>A0A934KB34</accession>
<sequence length="188" mass="20482">MEPHFGTVQPAPQGVHGAIRDLAVSDQDPQPLQSRVVLDGPAPLFSAIVVAGRLARRHQGAERNPSYLRVSHLVGGYPHHHFIEECETLDDSTLADQREPLVGPGSELKRVIIELLGDRQRQLRLLQKLPRIVHVAAHQRDSVEAAFEAGTDGLEVAPAPLLPGLAPDQSPNIMRIPVMRVVTRTAAT</sequence>